<keyword evidence="2" id="KW-1185">Reference proteome</keyword>
<dbReference type="SUPFAM" id="SSF81296">
    <property type="entry name" value="E set domains"/>
    <property type="match status" value="1"/>
</dbReference>
<protein>
    <submittedName>
        <fullName evidence="1">Uncharacterized protein</fullName>
    </submittedName>
</protein>
<dbReference type="EMBL" id="JAHQIW010006895">
    <property type="protein sequence ID" value="KAJ1371052.1"/>
    <property type="molecule type" value="Genomic_DNA"/>
</dbReference>
<sequence length="213" mass="24338">MEQHIRLPVVPPTLVGVCRLLQIYYILRICLTDDKGSECLHLEFPFTVATVPYRIPTAPQPPLMDYDYCVNHVEGGKYVSPEFRLGQVYDGEGDEENREEEVILYRPVYAKLPDRRQISPEKKEFRSGSFTRITDSSYSMITELNGRRRSIIIPSPEDISEQRDCTVEKILHSRLEGGEGEDVTMPLIHQTSLRRTKSNANVKAEVNAAANRI</sequence>
<dbReference type="Proteomes" id="UP001196413">
    <property type="component" value="Unassembled WGS sequence"/>
</dbReference>
<reference evidence="1" key="1">
    <citation type="submission" date="2021-06" db="EMBL/GenBank/DDBJ databases">
        <title>Parelaphostrongylus tenuis whole genome reference sequence.</title>
        <authorList>
            <person name="Garwood T.J."/>
            <person name="Larsen P.A."/>
            <person name="Fountain-Jones N.M."/>
            <person name="Garbe J.R."/>
            <person name="Macchietto M.G."/>
            <person name="Kania S.A."/>
            <person name="Gerhold R.W."/>
            <person name="Richards J.E."/>
            <person name="Wolf T.M."/>
        </authorList>
    </citation>
    <scope>NUCLEOTIDE SEQUENCE</scope>
    <source>
        <strain evidence="1">MNPRO001-30</strain>
        <tissue evidence="1">Meninges</tissue>
    </source>
</reference>
<evidence type="ECO:0000313" key="2">
    <source>
        <dbReference type="Proteomes" id="UP001196413"/>
    </source>
</evidence>
<proteinExistence type="predicted"/>
<evidence type="ECO:0000313" key="1">
    <source>
        <dbReference type="EMBL" id="KAJ1371052.1"/>
    </source>
</evidence>
<dbReference type="InterPro" id="IPR014756">
    <property type="entry name" value="Ig_E-set"/>
</dbReference>
<name>A0AAD5R7G2_PARTN</name>
<accession>A0AAD5R7G2</accession>
<organism evidence="1 2">
    <name type="scientific">Parelaphostrongylus tenuis</name>
    <name type="common">Meningeal worm</name>
    <dbReference type="NCBI Taxonomy" id="148309"/>
    <lineage>
        <taxon>Eukaryota</taxon>
        <taxon>Metazoa</taxon>
        <taxon>Ecdysozoa</taxon>
        <taxon>Nematoda</taxon>
        <taxon>Chromadorea</taxon>
        <taxon>Rhabditida</taxon>
        <taxon>Rhabditina</taxon>
        <taxon>Rhabditomorpha</taxon>
        <taxon>Strongyloidea</taxon>
        <taxon>Metastrongylidae</taxon>
        <taxon>Parelaphostrongylus</taxon>
    </lineage>
</organism>
<comment type="caution">
    <text evidence="1">The sequence shown here is derived from an EMBL/GenBank/DDBJ whole genome shotgun (WGS) entry which is preliminary data.</text>
</comment>
<dbReference type="AlphaFoldDB" id="A0AAD5R7G2"/>
<gene>
    <name evidence="1" type="ORF">KIN20_032922</name>
</gene>